<dbReference type="PANTHER" id="PTHR31503">
    <property type="entry name" value="VACUOLAR CALCIUM ION TRANSPORTER"/>
    <property type="match status" value="1"/>
</dbReference>
<feature type="transmembrane region" description="Helical" evidence="9">
    <location>
        <begin position="131"/>
        <end position="152"/>
    </location>
</feature>
<keyword evidence="8 9" id="KW-0472">Membrane</keyword>
<evidence type="ECO:0000256" key="1">
    <source>
        <dbReference type="ARBA" id="ARBA00004127"/>
    </source>
</evidence>
<feature type="transmembrane region" description="Helical" evidence="9">
    <location>
        <begin position="276"/>
        <end position="297"/>
    </location>
</feature>
<dbReference type="EMBL" id="JAAKZV010000007">
    <property type="protein sequence ID" value="NGN62957.1"/>
    <property type="molecule type" value="Genomic_DNA"/>
</dbReference>
<evidence type="ECO:0000313" key="11">
    <source>
        <dbReference type="EMBL" id="NGN62957.1"/>
    </source>
</evidence>
<feature type="transmembrane region" description="Helical" evidence="9">
    <location>
        <begin position="211"/>
        <end position="231"/>
    </location>
</feature>
<comment type="subcellular location">
    <subcellularLocation>
        <location evidence="1">Endomembrane system</location>
        <topology evidence="1">Multi-pass membrane protein</topology>
    </subcellularLocation>
</comment>
<evidence type="ECO:0000256" key="8">
    <source>
        <dbReference type="ARBA" id="ARBA00023136"/>
    </source>
</evidence>
<keyword evidence="5 9" id="KW-0106">Calcium</keyword>
<evidence type="ECO:0000256" key="3">
    <source>
        <dbReference type="ARBA" id="ARBA00022568"/>
    </source>
</evidence>
<feature type="transmembrane region" description="Helical" evidence="9">
    <location>
        <begin position="309"/>
        <end position="330"/>
    </location>
</feature>
<feature type="transmembrane region" description="Helical" evidence="9">
    <location>
        <begin position="36"/>
        <end position="54"/>
    </location>
</feature>
<keyword evidence="2 9" id="KW-0813">Transport</keyword>
<organism evidence="11 12">
    <name type="scientific">Streptomyces coryli</name>
    <dbReference type="NCBI Taxonomy" id="1128680"/>
    <lineage>
        <taxon>Bacteria</taxon>
        <taxon>Bacillati</taxon>
        <taxon>Actinomycetota</taxon>
        <taxon>Actinomycetes</taxon>
        <taxon>Kitasatosporales</taxon>
        <taxon>Streptomycetaceae</taxon>
        <taxon>Streptomyces</taxon>
    </lineage>
</organism>
<protein>
    <recommendedName>
        <fullName evidence="9">Ca(2+)/H(+) antiporter</fullName>
    </recommendedName>
</protein>
<sequence length="357" mass="36658">MHLTRSDTRLLAVAVAAMAAAAVAHFASIGGTVAPFAVSAIALALLAALVGRSVEALGDRLGAGATGVLQSALGNLPELFVVLFALKSKLYEVATATIVGSILANVLLVLGLAFIAGGLKNGTQKFEQASVRRICQMLVLSVAALTVPALTAQLHTPAAGHERTLSIVVSILLLLLFAASLPASLKRPEGEAGRVNEAPADHEGPRWPLKVAIGMLAFAGVAAAFVSDWFVDALTPAMDSLGISQAFAGLVIVAIAGNAVENVVGVQLAYRNKPDVAMSVILQSPVQVAMMVAPALVLLSPLVGASFTLVLPPLLLAVLLIAVFITVLVVLDGASDWLEGATLVTLYAMIAVAFWWG</sequence>
<feature type="domain" description="Sodium/calcium exchanger membrane region" evidence="10">
    <location>
        <begin position="36"/>
        <end position="181"/>
    </location>
</feature>
<reference evidence="11 12" key="1">
    <citation type="submission" date="2020-02" db="EMBL/GenBank/DDBJ databases">
        <title>Whole-genome analyses of novel actinobacteria.</title>
        <authorList>
            <person name="Sahin N."/>
        </authorList>
    </citation>
    <scope>NUCLEOTIDE SEQUENCE [LARGE SCALE GENOMIC DNA]</scope>
    <source>
        <strain evidence="11 12">A7024</strain>
    </source>
</reference>
<dbReference type="GO" id="GO:0006874">
    <property type="term" value="P:intracellular calcium ion homeostasis"/>
    <property type="evidence" value="ECO:0007669"/>
    <property type="project" value="TreeGrafter"/>
</dbReference>
<evidence type="ECO:0000313" key="12">
    <source>
        <dbReference type="Proteomes" id="UP000481583"/>
    </source>
</evidence>
<comment type="caution">
    <text evidence="11">The sequence shown here is derived from an EMBL/GenBank/DDBJ whole genome shotgun (WGS) entry which is preliminary data.</text>
</comment>
<evidence type="ECO:0000256" key="5">
    <source>
        <dbReference type="ARBA" id="ARBA00022837"/>
    </source>
</evidence>
<name>A0A6G4TV93_9ACTN</name>
<keyword evidence="7 9" id="KW-0406">Ion transport</keyword>
<accession>A0A6G4TV93</accession>
<feature type="domain" description="Sodium/calcium exchanger membrane region" evidence="10">
    <location>
        <begin position="212"/>
        <end position="356"/>
    </location>
</feature>
<keyword evidence="12" id="KW-1185">Reference proteome</keyword>
<dbReference type="InterPro" id="IPR004713">
    <property type="entry name" value="CaH_exchang"/>
</dbReference>
<keyword evidence="6 9" id="KW-1133">Transmembrane helix</keyword>
<dbReference type="InterPro" id="IPR004798">
    <property type="entry name" value="CAX-like"/>
</dbReference>
<dbReference type="InterPro" id="IPR044880">
    <property type="entry name" value="NCX_ion-bd_dom_sf"/>
</dbReference>
<dbReference type="PANTHER" id="PTHR31503:SF22">
    <property type="entry name" value="VACUOLAR CALCIUM ION TRANSPORTER"/>
    <property type="match status" value="1"/>
</dbReference>
<evidence type="ECO:0000256" key="9">
    <source>
        <dbReference type="RuleBase" id="RU365028"/>
    </source>
</evidence>
<feature type="transmembrane region" description="Helical" evidence="9">
    <location>
        <begin position="243"/>
        <end position="264"/>
    </location>
</feature>
<evidence type="ECO:0000256" key="6">
    <source>
        <dbReference type="ARBA" id="ARBA00022989"/>
    </source>
</evidence>
<dbReference type="GO" id="GO:0015369">
    <property type="term" value="F:calcium:proton antiporter activity"/>
    <property type="evidence" value="ECO:0007669"/>
    <property type="project" value="UniProtKB-UniRule"/>
</dbReference>
<dbReference type="Gene3D" id="1.20.1420.30">
    <property type="entry name" value="NCX, central ion-binding region"/>
    <property type="match status" value="1"/>
</dbReference>
<dbReference type="GO" id="GO:0012505">
    <property type="term" value="C:endomembrane system"/>
    <property type="evidence" value="ECO:0007669"/>
    <property type="project" value="UniProtKB-SubCell"/>
</dbReference>
<dbReference type="AlphaFoldDB" id="A0A6G4TV93"/>
<comment type="similarity">
    <text evidence="9">Belongs to the Ca(2+):cation antiporter (CaCA) (TC 2.A.19) family.</text>
</comment>
<keyword evidence="9" id="KW-0050">Antiport</keyword>
<dbReference type="GO" id="GO:0016020">
    <property type="term" value="C:membrane"/>
    <property type="evidence" value="ECO:0007669"/>
    <property type="project" value="InterPro"/>
</dbReference>
<dbReference type="InterPro" id="IPR004837">
    <property type="entry name" value="NaCa_Exmemb"/>
</dbReference>
<dbReference type="Pfam" id="PF01699">
    <property type="entry name" value="Na_Ca_ex"/>
    <property type="match status" value="2"/>
</dbReference>
<proteinExistence type="inferred from homology"/>
<keyword evidence="3 9" id="KW-0109">Calcium transport</keyword>
<keyword evidence="4 9" id="KW-0812">Transmembrane</keyword>
<feature type="transmembrane region" description="Helical" evidence="9">
    <location>
        <begin position="164"/>
        <end position="185"/>
    </location>
</feature>
<evidence type="ECO:0000256" key="4">
    <source>
        <dbReference type="ARBA" id="ARBA00022692"/>
    </source>
</evidence>
<dbReference type="NCBIfam" id="TIGR00378">
    <property type="entry name" value="cax"/>
    <property type="match status" value="1"/>
</dbReference>
<feature type="transmembrane region" description="Helical" evidence="9">
    <location>
        <begin position="98"/>
        <end position="119"/>
    </location>
</feature>
<feature type="transmembrane region" description="Helical" evidence="9">
    <location>
        <begin position="337"/>
        <end position="356"/>
    </location>
</feature>
<evidence type="ECO:0000259" key="10">
    <source>
        <dbReference type="Pfam" id="PF01699"/>
    </source>
</evidence>
<comment type="function">
    <text evidence="9">Ca(+)/H(+) antiporter that extrudes calcium in exchange for external protons.</text>
</comment>
<evidence type="ECO:0000256" key="7">
    <source>
        <dbReference type="ARBA" id="ARBA00023065"/>
    </source>
</evidence>
<comment type="caution">
    <text evidence="9">Lacks conserved residue(s) required for the propagation of feature annotation.</text>
</comment>
<gene>
    <name evidence="11" type="primary">cax</name>
    <name evidence="11" type="ORF">G5C51_03440</name>
</gene>
<evidence type="ECO:0000256" key="2">
    <source>
        <dbReference type="ARBA" id="ARBA00022448"/>
    </source>
</evidence>
<dbReference type="Proteomes" id="UP000481583">
    <property type="component" value="Unassembled WGS sequence"/>
</dbReference>